<feature type="transmembrane region" description="Helical" evidence="1">
    <location>
        <begin position="40"/>
        <end position="64"/>
    </location>
</feature>
<reference evidence="2" key="1">
    <citation type="journal article" date="2012" name="PLoS ONE">
        <title>Gene sets for utilization of primary and secondary nutrition supplies in the distal gut of endangered iberian lynx.</title>
        <authorList>
            <person name="Alcaide M."/>
            <person name="Messina E."/>
            <person name="Richter M."/>
            <person name="Bargiela R."/>
            <person name="Peplies J."/>
            <person name="Huws S.A."/>
            <person name="Newbold C.J."/>
            <person name="Golyshin P.N."/>
            <person name="Simon M.A."/>
            <person name="Lopez G."/>
            <person name="Yakimov M.M."/>
            <person name="Ferrer M."/>
        </authorList>
    </citation>
    <scope>NUCLEOTIDE SEQUENCE</scope>
</reference>
<proteinExistence type="predicted"/>
<organism evidence="2">
    <name type="scientific">gut metagenome</name>
    <dbReference type="NCBI Taxonomy" id="749906"/>
    <lineage>
        <taxon>unclassified sequences</taxon>
        <taxon>metagenomes</taxon>
        <taxon>organismal metagenomes</taxon>
    </lineage>
</organism>
<accession>J9C9Z4</accession>
<evidence type="ECO:0000256" key="1">
    <source>
        <dbReference type="SAM" id="Phobius"/>
    </source>
</evidence>
<keyword evidence="1" id="KW-0472">Membrane</keyword>
<dbReference type="PROSITE" id="PS51257">
    <property type="entry name" value="PROKAR_LIPOPROTEIN"/>
    <property type="match status" value="1"/>
</dbReference>
<dbReference type="AlphaFoldDB" id="J9C9Z4"/>
<feature type="transmembrane region" description="Helical" evidence="1">
    <location>
        <begin position="7"/>
        <end position="28"/>
    </location>
</feature>
<comment type="caution">
    <text evidence="2">The sequence shown here is derived from an EMBL/GenBank/DDBJ whole genome shotgun (WGS) entry which is preliminary data.</text>
</comment>
<sequence>MPGGRVGAWIVAVVGIASCVFGIVLSLYPPAQVASEVGSGTTYVTIILVLTAVVLIISFGIYALSRKRDWV</sequence>
<gene>
    <name evidence="2" type="ORF">EVA_15159</name>
</gene>
<protein>
    <submittedName>
        <fullName evidence="2">Membrane protein</fullName>
    </submittedName>
</protein>
<keyword evidence="1" id="KW-0812">Transmembrane</keyword>
<name>J9C9Z4_9ZZZZ</name>
<evidence type="ECO:0000313" key="2">
    <source>
        <dbReference type="EMBL" id="EJW96735.1"/>
    </source>
</evidence>
<keyword evidence="1" id="KW-1133">Transmembrane helix</keyword>
<dbReference type="EMBL" id="AMCI01005136">
    <property type="protein sequence ID" value="EJW96735.1"/>
    <property type="molecule type" value="Genomic_DNA"/>
</dbReference>
<feature type="non-terminal residue" evidence="2">
    <location>
        <position position="71"/>
    </location>
</feature>